<dbReference type="Proteomes" id="UP000198414">
    <property type="component" value="Unassembled WGS sequence"/>
</dbReference>
<evidence type="ECO:0000313" key="1">
    <source>
        <dbReference type="EMBL" id="GAX07254.1"/>
    </source>
</evidence>
<dbReference type="EMBL" id="BCMI01000051">
    <property type="protein sequence ID" value="GAX07254.1"/>
    <property type="molecule type" value="Genomic_DNA"/>
</dbReference>
<dbReference type="SUPFAM" id="SSF89447">
    <property type="entry name" value="AbrB/MazE/MraZ-like"/>
    <property type="match status" value="1"/>
</dbReference>
<protein>
    <submittedName>
        <fullName evidence="1">PbsX family transcriptional regulator</fullName>
    </submittedName>
</protein>
<dbReference type="OrthoDB" id="9795766at2"/>
<evidence type="ECO:0000313" key="2">
    <source>
        <dbReference type="Proteomes" id="UP000198414"/>
    </source>
</evidence>
<organism evidence="1 2">
    <name type="scientific">Secundilactobacillus pentosiphilus</name>
    <dbReference type="NCBI Taxonomy" id="1714682"/>
    <lineage>
        <taxon>Bacteria</taxon>
        <taxon>Bacillati</taxon>
        <taxon>Bacillota</taxon>
        <taxon>Bacilli</taxon>
        <taxon>Lactobacillales</taxon>
        <taxon>Lactobacillaceae</taxon>
        <taxon>Secundilactobacillus</taxon>
    </lineage>
</organism>
<dbReference type="InterPro" id="IPR037914">
    <property type="entry name" value="SpoVT-AbrB_sf"/>
</dbReference>
<dbReference type="GO" id="GO:0097351">
    <property type="term" value="F:toxin sequestering activity"/>
    <property type="evidence" value="ECO:0007669"/>
    <property type="project" value="InterPro"/>
</dbReference>
<proteinExistence type="predicted"/>
<sequence>METTIKKWGNSQGVMISKKLLAQIGIHQPVNQSIDIDVDGERLIIKKISNESKMDKLFEGFDTEKYFKEHPGPHEIDWGSPAGKEVW</sequence>
<accession>A0A1Z5IZM8</accession>
<dbReference type="PANTHER" id="PTHR40516">
    <property type="entry name" value="ANTITOXIN CHPS-RELATED"/>
    <property type="match status" value="1"/>
</dbReference>
<comment type="caution">
    <text evidence="1">The sequence shown here is derived from an EMBL/GenBank/DDBJ whole genome shotgun (WGS) entry which is preliminary data.</text>
</comment>
<dbReference type="InterPro" id="IPR039052">
    <property type="entry name" value="Antitox_PemI-like"/>
</dbReference>
<dbReference type="PANTHER" id="PTHR40516:SF1">
    <property type="entry name" value="ANTITOXIN CHPS-RELATED"/>
    <property type="match status" value="1"/>
</dbReference>
<dbReference type="Gene3D" id="2.10.260.10">
    <property type="match status" value="1"/>
</dbReference>
<name>A0A1Z5IZM8_9LACO</name>
<dbReference type="RefSeq" id="WP_089122119.1">
    <property type="nucleotide sequence ID" value="NZ_BCMI01000051.1"/>
</dbReference>
<reference evidence="1 2" key="1">
    <citation type="submission" date="2015-11" db="EMBL/GenBank/DDBJ databases">
        <title>Draft genome sequences of new species of the genus Lactobacillus isolated from orchardgrass silage.</title>
        <authorList>
            <person name="Tohno M."/>
            <person name="Tanizawa Y."/>
            <person name="Arita M."/>
        </authorList>
    </citation>
    <scope>NUCLEOTIDE SEQUENCE [LARGE SCALE GENOMIC DNA]</scope>
    <source>
        <strain evidence="1 2">IWT25</strain>
    </source>
</reference>
<dbReference type="AlphaFoldDB" id="A0A1Z5IZM8"/>
<gene>
    <name evidence="1" type="ORF">IWT25_02608</name>
</gene>